<name>A0AA38T8M3_9ASTR</name>
<proteinExistence type="predicted"/>
<evidence type="ECO:0000313" key="2">
    <source>
        <dbReference type="EMBL" id="KAJ9546293.1"/>
    </source>
</evidence>
<gene>
    <name evidence="2" type="ORF">OSB04_018836</name>
</gene>
<dbReference type="AlphaFoldDB" id="A0AA38T8M3"/>
<organism evidence="2 3">
    <name type="scientific">Centaurea solstitialis</name>
    <name type="common">yellow star-thistle</name>
    <dbReference type="NCBI Taxonomy" id="347529"/>
    <lineage>
        <taxon>Eukaryota</taxon>
        <taxon>Viridiplantae</taxon>
        <taxon>Streptophyta</taxon>
        <taxon>Embryophyta</taxon>
        <taxon>Tracheophyta</taxon>
        <taxon>Spermatophyta</taxon>
        <taxon>Magnoliopsida</taxon>
        <taxon>eudicotyledons</taxon>
        <taxon>Gunneridae</taxon>
        <taxon>Pentapetalae</taxon>
        <taxon>asterids</taxon>
        <taxon>campanulids</taxon>
        <taxon>Asterales</taxon>
        <taxon>Asteraceae</taxon>
        <taxon>Carduoideae</taxon>
        <taxon>Cardueae</taxon>
        <taxon>Centaureinae</taxon>
        <taxon>Centaurea</taxon>
    </lineage>
</organism>
<reference evidence="2" key="1">
    <citation type="submission" date="2023-03" db="EMBL/GenBank/DDBJ databases">
        <title>Chromosome-scale reference genome and RAD-based genetic map of yellow starthistle (Centaurea solstitialis) reveal putative structural variation and QTLs associated with invader traits.</title>
        <authorList>
            <person name="Reatini B."/>
            <person name="Cang F.A."/>
            <person name="Jiang Q."/>
            <person name="Mckibben M.T.W."/>
            <person name="Barker M.S."/>
            <person name="Rieseberg L.H."/>
            <person name="Dlugosch K.M."/>
        </authorList>
    </citation>
    <scope>NUCLEOTIDE SEQUENCE</scope>
    <source>
        <strain evidence="2">CAN-66</strain>
        <tissue evidence="2">Leaf</tissue>
    </source>
</reference>
<dbReference type="PANTHER" id="PTHR11439">
    <property type="entry name" value="GAG-POL-RELATED RETROTRANSPOSON"/>
    <property type="match status" value="1"/>
</dbReference>
<comment type="caution">
    <text evidence="2">The sequence shown here is derived from an EMBL/GenBank/DDBJ whole genome shotgun (WGS) entry which is preliminary data.</text>
</comment>
<dbReference type="PANTHER" id="PTHR11439:SF487">
    <property type="entry name" value="RNA-DIRECTED DNA POLYMERASE"/>
    <property type="match status" value="1"/>
</dbReference>
<accession>A0AA38T8M3</accession>
<evidence type="ECO:0000313" key="3">
    <source>
        <dbReference type="Proteomes" id="UP001172457"/>
    </source>
</evidence>
<evidence type="ECO:0000259" key="1">
    <source>
        <dbReference type="Pfam" id="PF07727"/>
    </source>
</evidence>
<dbReference type="EMBL" id="JARYMX010000005">
    <property type="protein sequence ID" value="KAJ9546293.1"/>
    <property type="molecule type" value="Genomic_DNA"/>
</dbReference>
<feature type="domain" description="Reverse transcriptase Ty1/copia-type" evidence="1">
    <location>
        <begin position="43"/>
        <end position="124"/>
    </location>
</feature>
<keyword evidence="3" id="KW-1185">Reference proteome</keyword>
<dbReference type="CDD" id="cd09272">
    <property type="entry name" value="RNase_HI_RT_Ty1"/>
    <property type="match status" value="1"/>
</dbReference>
<dbReference type="InterPro" id="IPR013103">
    <property type="entry name" value="RVT_2"/>
</dbReference>
<sequence length="362" mass="40975">MDVYNAFLHGDLHEEVYMKLPPGFKSQKPGMFYRLRKSLTFRLNILVYVDDLLISGNDTATISSFKSYLSRCFHMKDLGVLKYFLGIEVARNPTGLFLCQRKYALDIIYEVGLLGAKPSSFPIVQNHQLGKVDGPVLATPESYRRLVGRLIYLVVTRPDLAYAVHILSQFMHQPRQEHWEAALRVVRYLKGSPGQGVLLHSDNDLKLKGWCDSYWDACPLTRRSLTGFIVFLGDSPISWKTKKQHTVSLSSAESENRSMATITCELKWLKTLLSDLGIEHPNAVQLFCDNKSALHIANNPSHSEILVPFEVTSVDEANLEETLGIFAKATLTKVSFALLKVQTPNIVELYKQIKQKLIDMKV</sequence>
<dbReference type="SUPFAM" id="SSF56672">
    <property type="entry name" value="DNA/RNA polymerases"/>
    <property type="match status" value="1"/>
</dbReference>
<protein>
    <recommendedName>
        <fullName evidence="1">Reverse transcriptase Ty1/copia-type domain-containing protein</fullName>
    </recommendedName>
</protein>
<dbReference type="InterPro" id="IPR043502">
    <property type="entry name" value="DNA/RNA_pol_sf"/>
</dbReference>
<dbReference type="Proteomes" id="UP001172457">
    <property type="component" value="Chromosome 5"/>
</dbReference>
<dbReference type="Pfam" id="PF07727">
    <property type="entry name" value="RVT_2"/>
    <property type="match status" value="1"/>
</dbReference>